<dbReference type="EMBL" id="QXCT01000001">
    <property type="protein sequence ID" value="MDW9252052.1"/>
    <property type="molecule type" value="Genomic_DNA"/>
</dbReference>
<organism evidence="1 2">
    <name type="scientific">Burkholderia thailandensis</name>
    <dbReference type="NCBI Taxonomy" id="57975"/>
    <lineage>
        <taxon>Bacteria</taxon>
        <taxon>Pseudomonadati</taxon>
        <taxon>Pseudomonadota</taxon>
        <taxon>Betaproteobacteria</taxon>
        <taxon>Burkholderiales</taxon>
        <taxon>Burkholderiaceae</taxon>
        <taxon>Burkholderia</taxon>
        <taxon>pseudomallei group</taxon>
    </lineage>
</organism>
<proteinExistence type="predicted"/>
<gene>
    <name evidence="1" type="ORF">C7S16_7179</name>
</gene>
<protein>
    <submittedName>
        <fullName evidence="1">Uncharacterized protein</fullName>
    </submittedName>
</protein>
<dbReference type="AlphaFoldDB" id="A0AAW9CNU2"/>
<evidence type="ECO:0000313" key="1">
    <source>
        <dbReference type="EMBL" id="MDW9252052.1"/>
    </source>
</evidence>
<reference evidence="1" key="1">
    <citation type="submission" date="2018-08" db="EMBL/GenBank/DDBJ databases">
        <title>Identification of Burkholderia cepacia strains that express a Burkholderia pseudomallei-like capsular polysaccharide.</title>
        <authorList>
            <person name="Burtnick M.N."/>
            <person name="Vongsouvath M."/>
            <person name="Newton P."/>
            <person name="Wuthiekanun V."/>
            <person name="Limmathurotsakul D."/>
            <person name="Brett P.J."/>
            <person name="Chantratita N."/>
            <person name="Dance D.A."/>
        </authorList>
    </citation>
    <scope>NUCLEOTIDE SEQUENCE</scope>
    <source>
        <strain evidence="1">SBXCC001</strain>
    </source>
</reference>
<comment type="caution">
    <text evidence="1">The sequence shown here is derived from an EMBL/GenBank/DDBJ whole genome shotgun (WGS) entry which is preliminary data.</text>
</comment>
<evidence type="ECO:0000313" key="2">
    <source>
        <dbReference type="Proteomes" id="UP001272137"/>
    </source>
</evidence>
<dbReference type="Proteomes" id="UP001272137">
    <property type="component" value="Unassembled WGS sequence"/>
</dbReference>
<sequence>MRSDHGPDAVPGVFVAAGYAHSTGRARKRIGVRRDAARRKANDERRAMNGDAARRRGWCGCGFDIDVNVNVGIGIETAATSTSTSR</sequence>
<name>A0AAW9CNU2_BURTH</name>
<accession>A0AAW9CNU2</accession>